<reference evidence="2 3" key="1">
    <citation type="submission" date="2024-02" db="EMBL/GenBank/DDBJ databases">
        <title>A draft genome for the cacao thread blight pathogen Marasmius crinis-equi.</title>
        <authorList>
            <person name="Cohen S.P."/>
            <person name="Baruah I.K."/>
            <person name="Amoako-Attah I."/>
            <person name="Bukari Y."/>
            <person name="Meinhardt L.W."/>
            <person name="Bailey B.A."/>
        </authorList>
    </citation>
    <scope>NUCLEOTIDE SEQUENCE [LARGE SCALE GENOMIC DNA]</scope>
    <source>
        <strain evidence="2 3">GH-76</strain>
    </source>
</reference>
<name>A0ABR3F6W5_9AGAR</name>
<evidence type="ECO:0000313" key="3">
    <source>
        <dbReference type="Proteomes" id="UP001465976"/>
    </source>
</evidence>
<evidence type="ECO:0008006" key="4">
    <source>
        <dbReference type="Google" id="ProtNLM"/>
    </source>
</evidence>
<evidence type="ECO:0000256" key="1">
    <source>
        <dbReference type="SAM" id="Phobius"/>
    </source>
</evidence>
<keyword evidence="3" id="KW-1185">Reference proteome</keyword>
<protein>
    <recommendedName>
        <fullName evidence="4">Transmembrane protein</fullName>
    </recommendedName>
</protein>
<accession>A0ABR3F6W5</accession>
<keyword evidence="1" id="KW-0472">Membrane</keyword>
<dbReference type="PANTHER" id="PTHR38848:SF3">
    <property type="entry name" value="G-PROTEIN COUPLED RECEPTORS FAMILY 3 PROFILE DOMAIN-CONTAINING PROTEIN"/>
    <property type="match status" value="1"/>
</dbReference>
<keyword evidence="1" id="KW-1133">Transmembrane helix</keyword>
<organism evidence="2 3">
    <name type="scientific">Marasmius crinis-equi</name>
    <dbReference type="NCBI Taxonomy" id="585013"/>
    <lineage>
        <taxon>Eukaryota</taxon>
        <taxon>Fungi</taxon>
        <taxon>Dikarya</taxon>
        <taxon>Basidiomycota</taxon>
        <taxon>Agaricomycotina</taxon>
        <taxon>Agaricomycetes</taxon>
        <taxon>Agaricomycetidae</taxon>
        <taxon>Agaricales</taxon>
        <taxon>Marasmiineae</taxon>
        <taxon>Marasmiaceae</taxon>
        <taxon>Marasmius</taxon>
    </lineage>
</organism>
<sequence length="142" mass="15168">MGRAVRTIAIRTLVASVVALTTSLVNIGVLTMLHGKQLGWVCLGSCGADVILNALVLFWVALGGGNSDTTDEEAKTTIEPHPHPFPHSEMIVNVESKKTASVFTTPSAMFPELVSRSGESVMFQVTFPGDAEGGRSRDSRRK</sequence>
<proteinExistence type="predicted"/>
<gene>
    <name evidence="2" type="ORF">V5O48_010988</name>
</gene>
<evidence type="ECO:0000313" key="2">
    <source>
        <dbReference type="EMBL" id="KAL0570970.1"/>
    </source>
</evidence>
<dbReference type="EMBL" id="JBAHYK010000846">
    <property type="protein sequence ID" value="KAL0570970.1"/>
    <property type="molecule type" value="Genomic_DNA"/>
</dbReference>
<dbReference type="PANTHER" id="PTHR38848">
    <property type="entry name" value="G-PROTEIN COUPLED RECEPTORS FAMILY 3 PROFILE DOMAIN-CONTAINING PROTEIN"/>
    <property type="match status" value="1"/>
</dbReference>
<dbReference type="Proteomes" id="UP001465976">
    <property type="component" value="Unassembled WGS sequence"/>
</dbReference>
<keyword evidence="1" id="KW-0812">Transmembrane</keyword>
<feature type="transmembrane region" description="Helical" evidence="1">
    <location>
        <begin position="12"/>
        <end position="32"/>
    </location>
</feature>
<comment type="caution">
    <text evidence="2">The sequence shown here is derived from an EMBL/GenBank/DDBJ whole genome shotgun (WGS) entry which is preliminary data.</text>
</comment>
<feature type="transmembrane region" description="Helical" evidence="1">
    <location>
        <begin position="38"/>
        <end position="62"/>
    </location>
</feature>